<evidence type="ECO:0000256" key="1">
    <source>
        <dbReference type="ARBA" id="ARBA00034120"/>
    </source>
</evidence>
<keyword evidence="3" id="KW-0808">Transferase</keyword>
<reference evidence="3 4" key="1">
    <citation type="submission" date="2020-10" db="EMBL/GenBank/DDBJ databases">
        <title>Connecting structure to function with the recovery of over 1000 high-quality activated sludge metagenome-assembled genomes encoding full-length rRNA genes using long-read sequencing.</title>
        <authorList>
            <person name="Singleton C.M."/>
            <person name="Petriglieri F."/>
            <person name="Kristensen J.M."/>
            <person name="Kirkegaard R.H."/>
            <person name="Michaelsen T.Y."/>
            <person name="Andersen M.H."/>
            <person name="Karst S.M."/>
            <person name="Dueholm M.S."/>
            <person name="Nielsen P.H."/>
            <person name="Albertsen M."/>
        </authorList>
    </citation>
    <scope>NUCLEOTIDE SEQUENCE [LARGE SCALE GENOMIC DNA]</scope>
    <source>
        <strain evidence="3">EsbW_18-Q3-R4-48_BATAC.285</strain>
    </source>
</reference>
<dbReference type="AlphaFoldDB" id="A0A935Q4I9"/>
<keyword evidence="3" id="KW-0548">Nucleotidyltransferase</keyword>
<name>A0A935Q4I9_9PROT</name>
<dbReference type="Proteomes" id="UP000697998">
    <property type="component" value="Unassembled WGS sequence"/>
</dbReference>
<dbReference type="InterPro" id="IPR051083">
    <property type="entry name" value="GrpII_Intron_Splice-Mob/Def"/>
</dbReference>
<dbReference type="SUPFAM" id="SSF56672">
    <property type="entry name" value="DNA/RNA polymerases"/>
    <property type="match status" value="1"/>
</dbReference>
<keyword evidence="3" id="KW-0695">RNA-directed DNA polymerase</keyword>
<organism evidence="3 4">
    <name type="scientific">Candidatus Accumulibacter proximus</name>
    <dbReference type="NCBI Taxonomy" id="2954385"/>
    <lineage>
        <taxon>Bacteria</taxon>
        <taxon>Pseudomonadati</taxon>
        <taxon>Pseudomonadota</taxon>
        <taxon>Betaproteobacteria</taxon>
        <taxon>Candidatus Accumulibacter</taxon>
    </lineage>
</organism>
<gene>
    <name evidence="3" type="ORF">IPJ27_25050</name>
</gene>
<dbReference type="PANTHER" id="PTHR34047:SF8">
    <property type="entry name" value="PROTEIN YKFC"/>
    <property type="match status" value="1"/>
</dbReference>
<protein>
    <submittedName>
        <fullName evidence="3">Retron-type reverse transcriptase</fullName>
    </submittedName>
</protein>
<comment type="caution">
    <text evidence="3">The sequence shown here is derived from an EMBL/GenBank/DDBJ whole genome shotgun (WGS) entry which is preliminary data.</text>
</comment>
<dbReference type="EMBL" id="JADJMH010000040">
    <property type="protein sequence ID" value="MBK7677743.1"/>
    <property type="molecule type" value="Genomic_DNA"/>
</dbReference>
<evidence type="ECO:0000313" key="4">
    <source>
        <dbReference type="Proteomes" id="UP000697998"/>
    </source>
</evidence>
<feature type="region of interest" description="Disordered" evidence="2">
    <location>
        <begin position="235"/>
        <end position="257"/>
    </location>
</feature>
<comment type="similarity">
    <text evidence="1">Belongs to the bacterial reverse transcriptase family.</text>
</comment>
<dbReference type="GO" id="GO:0003964">
    <property type="term" value="F:RNA-directed DNA polymerase activity"/>
    <property type="evidence" value="ECO:0007669"/>
    <property type="project" value="UniProtKB-KW"/>
</dbReference>
<evidence type="ECO:0000313" key="3">
    <source>
        <dbReference type="EMBL" id="MBK7677743.1"/>
    </source>
</evidence>
<accession>A0A935Q4I9</accession>
<sequence>MASCDFGKVLAFANLVQAWKKAARGKRASYGAAAFEDGLADHLLQLHDELHSGEYRPGGYTHFTIHEPKRRRISAAPFRDRVVHHAQCNVIEPVFEAQFIADSYANRIGKGTHRAVARLQQFARRYRYVLRLDIVKHFPAIDHAILLEMLAPQIDDPATLDLARVILASGEGVLDQEYTPPFFPGDDLLATRAADRQSDLPVLVELLPASFRPFRPQGTRLPRVSALRRRLRAVRQRQTNPVGMESRRARATRCAAT</sequence>
<proteinExistence type="inferred from homology"/>
<dbReference type="InterPro" id="IPR043502">
    <property type="entry name" value="DNA/RNA_pol_sf"/>
</dbReference>
<dbReference type="PANTHER" id="PTHR34047">
    <property type="entry name" value="NUCLEAR INTRON MATURASE 1, MITOCHONDRIAL-RELATED"/>
    <property type="match status" value="1"/>
</dbReference>
<evidence type="ECO:0000256" key="2">
    <source>
        <dbReference type="SAM" id="MobiDB-lite"/>
    </source>
</evidence>